<comment type="subcellular location">
    <subcellularLocation>
        <location evidence="1">Cell membrane</location>
        <topology evidence="1">Multi-pass membrane protein</topology>
    </subcellularLocation>
</comment>
<comment type="caution">
    <text evidence="9">The sequence shown here is derived from an EMBL/GenBank/DDBJ whole genome shotgun (WGS) entry which is preliminary data.</text>
</comment>
<keyword evidence="3 9" id="KW-0808">Transferase</keyword>
<keyword evidence="10" id="KW-1185">Reference proteome</keyword>
<feature type="transmembrane region" description="Helical" evidence="8">
    <location>
        <begin position="312"/>
        <end position="331"/>
    </location>
</feature>
<reference evidence="9 10" key="1">
    <citation type="submission" date="2024-12" db="EMBL/GenBank/DDBJ databases">
        <authorList>
            <person name="Lee Y."/>
        </authorList>
    </citation>
    <scope>NUCLEOTIDE SEQUENCE [LARGE SCALE GENOMIC DNA]</scope>
    <source>
        <strain evidence="9 10">03SUJ4</strain>
    </source>
</reference>
<keyword evidence="9" id="KW-0328">Glycosyltransferase</keyword>
<evidence type="ECO:0000256" key="2">
    <source>
        <dbReference type="ARBA" id="ARBA00022475"/>
    </source>
</evidence>
<evidence type="ECO:0000256" key="6">
    <source>
        <dbReference type="ARBA" id="ARBA00023136"/>
    </source>
</evidence>
<evidence type="ECO:0000256" key="7">
    <source>
        <dbReference type="ARBA" id="ARBA00024033"/>
    </source>
</evidence>
<evidence type="ECO:0000256" key="8">
    <source>
        <dbReference type="SAM" id="Phobius"/>
    </source>
</evidence>
<evidence type="ECO:0000256" key="5">
    <source>
        <dbReference type="ARBA" id="ARBA00022989"/>
    </source>
</evidence>
<evidence type="ECO:0000256" key="3">
    <source>
        <dbReference type="ARBA" id="ARBA00022679"/>
    </source>
</evidence>
<dbReference type="Pfam" id="PF09594">
    <property type="entry name" value="GT87"/>
    <property type="match status" value="1"/>
</dbReference>
<name>A0ABW9KPB9_9BACT</name>
<accession>A0ABW9KPB9</accession>
<comment type="similarity">
    <text evidence="7">Belongs to the glycosyltransferase 87 family.</text>
</comment>
<evidence type="ECO:0000256" key="4">
    <source>
        <dbReference type="ARBA" id="ARBA00022692"/>
    </source>
</evidence>
<keyword evidence="4 8" id="KW-0812">Transmembrane</keyword>
<evidence type="ECO:0000256" key="1">
    <source>
        <dbReference type="ARBA" id="ARBA00004651"/>
    </source>
</evidence>
<feature type="transmembrane region" description="Helical" evidence="8">
    <location>
        <begin position="83"/>
        <end position="101"/>
    </location>
</feature>
<feature type="transmembrane region" description="Helical" evidence="8">
    <location>
        <begin position="55"/>
        <end position="76"/>
    </location>
</feature>
<organism evidence="9 10">
    <name type="scientific">Terriglobus aquaticus</name>
    <dbReference type="NCBI Taxonomy" id="940139"/>
    <lineage>
        <taxon>Bacteria</taxon>
        <taxon>Pseudomonadati</taxon>
        <taxon>Acidobacteriota</taxon>
        <taxon>Terriglobia</taxon>
        <taxon>Terriglobales</taxon>
        <taxon>Acidobacteriaceae</taxon>
        <taxon>Terriglobus</taxon>
    </lineage>
</organism>
<evidence type="ECO:0000313" key="10">
    <source>
        <dbReference type="Proteomes" id="UP001634747"/>
    </source>
</evidence>
<dbReference type="GO" id="GO:0016757">
    <property type="term" value="F:glycosyltransferase activity"/>
    <property type="evidence" value="ECO:0007669"/>
    <property type="project" value="UniProtKB-KW"/>
</dbReference>
<feature type="transmembrane region" description="Helical" evidence="8">
    <location>
        <begin position="236"/>
        <end position="253"/>
    </location>
</feature>
<keyword evidence="6 8" id="KW-0472">Membrane</keyword>
<feature type="transmembrane region" description="Helical" evidence="8">
    <location>
        <begin position="131"/>
        <end position="153"/>
    </location>
</feature>
<dbReference type="RefSeq" id="WP_263415153.1">
    <property type="nucleotide sequence ID" value="NZ_BAABBH010000001.1"/>
</dbReference>
<keyword evidence="5 8" id="KW-1133">Transmembrane helix</keyword>
<proteinExistence type="inferred from homology"/>
<sequence length="375" mass="41065">MADGHSDRHLDLWYFWLNFQHWHRPGFFTEAGGFAYPPANALLLRCFLPGQHPDWLFQAFITIVALVATVGFAFAMRARGLKLRTALISAAVLALFSAPLAFEYNRLNTEIVIFAIVASAIYCLRKNWLIACSVLLGLAIALKLYPVMLLALLFSRKKWAHIALALGVAGLATLAGLWGETGSLILSWHGTANSFSSLGNDYIRGFQPAWGWDHSIFGTIKLVNRALLHRGPGPRLYRAYMLSAALGCLALYFGKIIRMPQINQIGILVLLTILVPPISFEYTLLHVYTVLALLACHLQEHGLSALSRGRTVALGVCLGVPLGVVNCFFAFGSTIEGQVKCVSLLALLLLLFLIPFREESTSAAHFRAASEGLGA</sequence>
<gene>
    <name evidence="9" type="ORF">ACK2TP_14320</name>
</gene>
<evidence type="ECO:0000313" key="9">
    <source>
        <dbReference type="EMBL" id="MFN2976942.1"/>
    </source>
</evidence>
<feature type="transmembrane region" description="Helical" evidence="8">
    <location>
        <begin position="265"/>
        <end position="291"/>
    </location>
</feature>
<dbReference type="EMBL" id="JBJYXY010000001">
    <property type="protein sequence ID" value="MFN2976942.1"/>
    <property type="molecule type" value="Genomic_DNA"/>
</dbReference>
<keyword evidence="2" id="KW-1003">Cell membrane</keyword>
<dbReference type="InterPro" id="IPR018584">
    <property type="entry name" value="GT87"/>
</dbReference>
<dbReference type="EC" id="2.4.-.-" evidence="9"/>
<feature type="transmembrane region" description="Helical" evidence="8">
    <location>
        <begin position="159"/>
        <end position="179"/>
    </location>
</feature>
<dbReference type="Proteomes" id="UP001634747">
    <property type="component" value="Unassembled WGS sequence"/>
</dbReference>
<feature type="transmembrane region" description="Helical" evidence="8">
    <location>
        <begin position="337"/>
        <end position="356"/>
    </location>
</feature>
<protein>
    <submittedName>
        <fullName evidence="9">Glycosyltransferase family 87 protein</fullName>
        <ecNumber evidence="9">2.4.-.-</ecNumber>
    </submittedName>
</protein>